<dbReference type="FunFam" id="3.40.50.300:FF:000016">
    <property type="entry name" value="Oligopeptide ABC transporter ATP-binding component"/>
    <property type="match status" value="1"/>
</dbReference>
<dbReference type="SMART" id="SM00382">
    <property type="entry name" value="AAA"/>
    <property type="match status" value="1"/>
</dbReference>
<keyword evidence="5 7" id="KW-0067">ATP-binding</keyword>
<dbReference type="Gene3D" id="3.40.50.300">
    <property type="entry name" value="P-loop containing nucleotide triphosphate hydrolases"/>
    <property type="match status" value="1"/>
</dbReference>
<dbReference type="CDD" id="cd03257">
    <property type="entry name" value="ABC_NikE_OppD_transporters"/>
    <property type="match status" value="1"/>
</dbReference>
<dbReference type="GO" id="GO:0015833">
    <property type="term" value="P:peptide transport"/>
    <property type="evidence" value="ECO:0007669"/>
    <property type="project" value="InterPro"/>
</dbReference>
<dbReference type="NCBIfam" id="TIGR01727">
    <property type="entry name" value="oligo_HPY"/>
    <property type="match status" value="1"/>
</dbReference>
<sequence length="331" mass="36671">MTGPLLDIRSLSRDYVSRTLFGPAHVTRALDKVSLTVEAGEIFGIVGESGCGKSTLARLVMALDRPTAGQVFFAGEDLFALPSKELMRRRENFQMVFQDPFASLDPRQRVGRIVAEPLHVLARKPSRAEIRDRVVDTLESVGLKAEHAERHPHEFSGGQRQRIAIARALVTEPRLVVADEPVSALDLSIQAQVLNLLMDLRQRRGVTFLFITHNLAVVDCIADRVGVMYRGRLVETGPAHQVFERPIHPYTQVLADAEPAIDRFGRPAGEMQPVKPQADDTATGCTFRNRCPLAVERCARETPELRAILPGRHAACHRAEDKITQTPPTTS</sequence>
<dbReference type="InterPro" id="IPR003439">
    <property type="entry name" value="ABC_transporter-like_ATP-bd"/>
</dbReference>
<dbReference type="GO" id="GO:0016887">
    <property type="term" value="F:ATP hydrolysis activity"/>
    <property type="evidence" value="ECO:0007669"/>
    <property type="project" value="InterPro"/>
</dbReference>
<organism evidence="7 8">
    <name type="scientific">Rhizobium terricola</name>
    <dbReference type="NCBI Taxonomy" id="2728849"/>
    <lineage>
        <taxon>Bacteria</taxon>
        <taxon>Pseudomonadati</taxon>
        <taxon>Pseudomonadota</taxon>
        <taxon>Alphaproteobacteria</taxon>
        <taxon>Hyphomicrobiales</taxon>
        <taxon>Rhizobiaceae</taxon>
        <taxon>Rhizobium/Agrobacterium group</taxon>
        <taxon>Rhizobium</taxon>
    </lineage>
</organism>
<dbReference type="PANTHER" id="PTHR43776:SF7">
    <property type="entry name" value="D,D-DIPEPTIDE TRANSPORT ATP-BINDING PROTEIN DDPF-RELATED"/>
    <property type="match status" value="1"/>
</dbReference>
<dbReference type="Pfam" id="PF00005">
    <property type="entry name" value="ABC_tran"/>
    <property type="match status" value="1"/>
</dbReference>
<dbReference type="Pfam" id="PF08352">
    <property type="entry name" value="oligo_HPY"/>
    <property type="match status" value="1"/>
</dbReference>
<dbReference type="AlphaFoldDB" id="A0A7Y0AZM7"/>
<dbReference type="GO" id="GO:0055085">
    <property type="term" value="P:transmembrane transport"/>
    <property type="evidence" value="ECO:0007669"/>
    <property type="project" value="UniProtKB-ARBA"/>
</dbReference>
<evidence type="ECO:0000256" key="3">
    <source>
        <dbReference type="ARBA" id="ARBA00022448"/>
    </source>
</evidence>
<keyword evidence="4" id="KW-0547">Nucleotide-binding</keyword>
<keyword evidence="3" id="KW-0813">Transport</keyword>
<comment type="caution">
    <text evidence="7">The sequence shown here is derived from an EMBL/GenBank/DDBJ whole genome shotgun (WGS) entry which is preliminary data.</text>
</comment>
<name>A0A7Y0AZM7_9HYPH</name>
<evidence type="ECO:0000256" key="4">
    <source>
        <dbReference type="ARBA" id="ARBA00022741"/>
    </source>
</evidence>
<dbReference type="EMBL" id="JABBGK010000006">
    <property type="protein sequence ID" value="NML76434.1"/>
    <property type="molecule type" value="Genomic_DNA"/>
</dbReference>
<evidence type="ECO:0000313" key="7">
    <source>
        <dbReference type="EMBL" id="NML76434.1"/>
    </source>
</evidence>
<evidence type="ECO:0000256" key="2">
    <source>
        <dbReference type="ARBA" id="ARBA00005417"/>
    </source>
</evidence>
<evidence type="ECO:0000256" key="5">
    <source>
        <dbReference type="ARBA" id="ARBA00022840"/>
    </source>
</evidence>
<dbReference type="InterPro" id="IPR003593">
    <property type="entry name" value="AAA+_ATPase"/>
</dbReference>
<gene>
    <name evidence="7" type="ORF">HHL25_20070</name>
</gene>
<keyword evidence="8" id="KW-1185">Reference proteome</keyword>
<proteinExistence type="inferred from homology"/>
<evidence type="ECO:0000259" key="6">
    <source>
        <dbReference type="PROSITE" id="PS50893"/>
    </source>
</evidence>
<dbReference type="InterPro" id="IPR013563">
    <property type="entry name" value="Oligopep_ABC_C"/>
</dbReference>
<feature type="domain" description="ABC transporter" evidence="6">
    <location>
        <begin position="11"/>
        <end position="255"/>
    </location>
</feature>
<evidence type="ECO:0000313" key="8">
    <source>
        <dbReference type="Proteomes" id="UP000541470"/>
    </source>
</evidence>
<comment type="similarity">
    <text evidence="2">Belongs to the ABC transporter superfamily.</text>
</comment>
<accession>A0A7Y0AZM7</accession>
<dbReference type="GO" id="GO:0005524">
    <property type="term" value="F:ATP binding"/>
    <property type="evidence" value="ECO:0007669"/>
    <property type="project" value="UniProtKB-KW"/>
</dbReference>
<dbReference type="InterPro" id="IPR017871">
    <property type="entry name" value="ABC_transporter-like_CS"/>
</dbReference>
<dbReference type="InterPro" id="IPR050319">
    <property type="entry name" value="ABC_transp_ATP-bind"/>
</dbReference>
<protein>
    <submittedName>
        <fullName evidence="7">ATP-binding cassette domain-containing protein</fullName>
    </submittedName>
</protein>
<dbReference type="Proteomes" id="UP000541470">
    <property type="component" value="Unassembled WGS sequence"/>
</dbReference>
<dbReference type="SUPFAM" id="SSF52540">
    <property type="entry name" value="P-loop containing nucleoside triphosphate hydrolases"/>
    <property type="match status" value="1"/>
</dbReference>
<dbReference type="InterPro" id="IPR027417">
    <property type="entry name" value="P-loop_NTPase"/>
</dbReference>
<dbReference type="GO" id="GO:0005886">
    <property type="term" value="C:plasma membrane"/>
    <property type="evidence" value="ECO:0007669"/>
    <property type="project" value="UniProtKB-SubCell"/>
</dbReference>
<dbReference type="PANTHER" id="PTHR43776">
    <property type="entry name" value="TRANSPORT ATP-BINDING PROTEIN"/>
    <property type="match status" value="1"/>
</dbReference>
<dbReference type="RefSeq" id="WP_169594996.1">
    <property type="nucleotide sequence ID" value="NZ_JABBGK010000006.1"/>
</dbReference>
<dbReference type="PROSITE" id="PS50893">
    <property type="entry name" value="ABC_TRANSPORTER_2"/>
    <property type="match status" value="1"/>
</dbReference>
<reference evidence="7 8" key="1">
    <citation type="submission" date="2020-04" db="EMBL/GenBank/DDBJ databases">
        <title>Rhizobium sp. S-51 isolated from soil.</title>
        <authorList>
            <person name="Dahal R.H."/>
        </authorList>
    </citation>
    <scope>NUCLEOTIDE SEQUENCE [LARGE SCALE GENOMIC DNA]</scope>
    <source>
        <strain evidence="7 8">S-51</strain>
    </source>
</reference>
<dbReference type="PROSITE" id="PS00211">
    <property type="entry name" value="ABC_TRANSPORTER_1"/>
    <property type="match status" value="1"/>
</dbReference>
<evidence type="ECO:0000256" key="1">
    <source>
        <dbReference type="ARBA" id="ARBA00004417"/>
    </source>
</evidence>
<comment type="subcellular location">
    <subcellularLocation>
        <location evidence="1">Cell inner membrane</location>
        <topology evidence="1">Peripheral membrane protein</topology>
    </subcellularLocation>
</comment>